<dbReference type="EMBL" id="CBXV010000002">
    <property type="protein sequence ID" value="CDM64438.1"/>
    <property type="molecule type" value="Genomic_DNA"/>
</dbReference>
<accession>A0A0B6WT88</accession>
<feature type="transmembrane region" description="Helical" evidence="2">
    <location>
        <begin position="43"/>
        <end position="75"/>
    </location>
</feature>
<name>A0A0B6WT88_9BACT</name>
<keyword evidence="2" id="KW-1133">Transmembrane helix</keyword>
<protein>
    <recommendedName>
        <fullName evidence="2">NADH-quinone oxidoreductase subunit J</fullName>
        <ecNumber evidence="2">7.1.1.-</ecNumber>
    </recommendedName>
</protein>
<dbReference type="OrthoDB" id="9790848at2"/>
<dbReference type="RefSeq" id="WP_060635235.1">
    <property type="nucleotide sequence ID" value="NZ_CBXV010000002.1"/>
</dbReference>
<reference evidence="3 4" key="1">
    <citation type="submission" date="2013-12" db="EMBL/GenBank/DDBJ databases">
        <authorList>
            <person name="Stott M."/>
        </authorList>
    </citation>
    <scope>NUCLEOTIDE SEQUENCE [LARGE SCALE GENOMIC DNA]</scope>
    <source>
        <strain evidence="3 4">K22</strain>
    </source>
</reference>
<dbReference type="GO" id="GO:0048038">
    <property type="term" value="F:quinone binding"/>
    <property type="evidence" value="ECO:0007669"/>
    <property type="project" value="UniProtKB-UniRule"/>
</dbReference>
<dbReference type="GO" id="GO:0008137">
    <property type="term" value="F:NADH dehydrogenase (ubiquinone) activity"/>
    <property type="evidence" value="ECO:0007669"/>
    <property type="project" value="UniProtKB-UniRule"/>
</dbReference>
<gene>
    <name evidence="3" type="ORF">PYK22_00432</name>
</gene>
<comment type="caution">
    <text evidence="2">Lacks conserved residue(s) required for the propagation of feature annotation.</text>
</comment>
<evidence type="ECO:0000313" key="4">
    <source>
        <dbReference type="Proteomes" id="UP000031518"/>
    </source>
</evidence>
<organism evidence="3 4">
    <name type="scientific">Pyrinomonas methylaliphatogenes</name>
    <dbReference type="NCBI Taxonomy" id="454194"/>
    <lineage>
        <taxon>Bacteria</taxon>
        <taxon>Pseudomonadati</taxon>
        <taxon>Acidobacteriota</taxon>
        <taxon>Blastocatellia</taxon>
        <taxon>Blastocatellales</taxon>
        <taxon>Pyrinomonadaceae</taxon>
        <taxon>Pyrinomonas</taxon>
    </lineage>
</organism>
<feature type="transmembrane region" description="Helical" evidence="2">
    <location>
        <begin position="87"/>
        <end position="112"/>
    </location>
</feature>
<dbReference type="GO" id="GO:0005886">
    <property type="term" value="C:plasma membrane"/>
    <property type="evidence" value="ECO:0007669"/>
    <property type="project" value="UniProtKB-SubCell"/>
</dbReference>
<evidence type="ECO:0000313" key="3">
    <source>
        <dbReference type="EMBL" id="CDM64438.1"/>
    </source>
</evidence>
<sequence>MTILIFLLLAALTVGCAIAMVAQRNPLYSAIALIGVFLGMAGIYVTLAAPFIAAIQVIVYAGAIMVLVVFVIMLLNVEEEVRRPIRLRYLIPLGVFLAALLFAETAFIIYFIETSAYNPPPATQSNVGLTASVGTGLFTKYLLPFEITSLLILMAIVGAITLARRVPALEVGGRRMQAATTESEKPSAAD</sequence>
<keyword evidence="2" id="KW-1003">Cell membrane</keyword>
<dbReference type="PANTHER" id="PTHR33269:SF17">
    <property type="entry name" value="NADH-UBIQUINONE OXIDOREDUCTASE CHAIN 6"/>
    <property type="match status" value="1"/>
</dbReference>
<proteinExistence type="inferred from homology"/>
<comment type="catalytic activity">
    <reaction evidence="2">
        <text>a quinone + NADH + 5 H(+)(in) = a quinol + NAD(+) + 4 H(+)(out)</text>
        <dbReference type="Rhea" id="RHEA:57888"/>
        <dbReference type="ChEBI" id="CHEBI:15378"/>
        <dbReference type="ChEBI" id="CHEBI:24646"/>
        <dbReference type="ChEBI" id="CHEBI:57540"/>
        <dbReference type="ChEBI" id="CHEBI:57945"/>
        <dbReference type="ChEBI" id="CHEBI:132124"/>
    </reaction>
</comment>
<dbReference type="PANTHER" id="PTHR33269">
    <property type="entry name" value="NADH-UBIQUINONE OXIDOREDUCTASE CHAIN 6"/>
    <property type="match status" value="1"/>
</dbReference>
<keyword evidence="2" id="KW-0874">Quinone</keyword>
<comment type="subcellular location">
    <subcellularLocation>
        <location evidence="2">Cell membrane</location>
        <topology evidence="2">Multi-pass membrane protein</topology>
    </subcellularLocation>
</comment>
<dbReference type="STRING" id="454194.PYK22_00432"/>
<dbReference type="InterPro" id="IPR001457">
    <property type="entry name" value="NADH_UbQ/plastoQ_OxRdtase_su6"/>
</dbReference>
<comment type="similarity">
    <text evidence="1 2">Belongs to the complex I subunit 6 family.</text>
</comment>
<feature type="transmembrane region" description="Helical" evidence="2">
    <location>
        <begin position="147"/>
        <end position="166"/>
    </location>
</feature>
<dbReference type="Proteomes" id="UP000031518">
    <property type="component" value="Unassembled WGS sequence"/>
</dbReference>
<dbReference type="AlphaFoldDB" id="A0A0B6WT88"/>
<evidence type="ECO:0000256" key="2">
    <source>
        <dbReference type="RuleBase" id="RU004429"/>
    </source>
</evidence>
<reference evidence="3 4" key="2">
    <citation type="submission" date="2015-01" db="EMBL/GenBank/DDBJ databases">
        <title>Complete genome sequence of Pyrinomonas methylaliphatogenes type strain K22T.</title>
        <authorList>
            <person name="Lee K.C.Y."/>
            <person name="Power J.F."/>
            <person name="Dunfield P.F."/>
            <person name="Morgan X.C."/>
            <person name="Huttenhower C."/>
            <person name="Stott M.B."/>
        </authorList>
    </citation>
    <scope>NUCLEOTIDE SEQUENCE [LARGE SCALE GENOMIC DNA]</scope>
    <source>
        <strain evidence="3 4">K22</strain>
    </source>
</reference>
<dbReference type="EC" id="7.1.1.-" evidence="2"/>
<keyword evidence="4" id="KW-1185">Reference proteome</keyword>
<keyword evidence="3" id="KW-0560">Oxidoreductase</keyword>
<dbReference type="Gene3D" id="1.20.120.1200">
    <property type="entry name" value="NADH-ubiquinone/plastoquinone oxidoreductase chain 6, subunit NuoJ"/>
    <property type="match status" value="1"/>
</dbReference>
<dbReference type="Pfam" id="PF00499">
    <property type="entry name" value="Oxidored_q3"/>
    <property type="match status" value="1"/>
</dbReference>
<evidence type="ECO:0000256" key="1">
    <source>
        <dbReference type="ARBA" id="ARBA00005698"/>
    </source>
</evidence>
<dbReference type="InterPro" id="IPR042106">
    <property type="entry name" value="Nuo/plastoQ_OxRdtase_6_NuoJ"/>
</dbReference>
<keyword evidence="2" id="KW-0812">Transmembrane</keyword>
<dbReference type="GO" id="GO:0016491">
    <property type="term" value="F:oxidoreductase activity"/>
    <property type="evidence" value="ECO:0007669"/>
    <property type="project" value="UniProtKB-KW"/>
</dbReference>
<keyword evidence="2" id="KW-0520">NAD</keyword>
<keyword evidence="2" id="KW-0472">Membrane</keyword>
<comment type="function">
    <text evidence="2">NDH-1 shuttles electrons from NADH, via FMN and iron-sulfur (Fe-S) centers, to quinones in the respiratory chain. Couples the redox reaction to proton translocation (for every two electrons transferred, four hydrogen ions are translocated across the cytoplasmic membrane), and thus conserves the redox energy in a proton gradient.</text>
</comment>